<accession>A0ACB8G743</accession>
<comment type="caution">
    <text evidence="1">The sequence shown here is derived from an EMBL/GenBank/DDBJ whole genome shotgun (WGS) entry which is preliminary data.</text>
</comment>
<evidence type="ECO:0000313" key="1">
    <source>
        <dbReference type="EMBL" id="KAH8015428.1"/>
    </source>
</evidence>
<organism evidence="1 2">
    <name type="scientific">Sphaerodactylus townsendi</name>
    <dbReference type="NCBI Taxonomy" id="933632"/>
    <lineage>
        <taxon>Eukaryota</taxon>
        <taxon>Metazoa</taxon>
        <taxon>Chordata</taxon>
        <taxon>Craniata</taxon>
        <taxon>Vertebrata</taxon>
        <taxon>Euteleostomi</taxon>
        <taxon>Lepidosauria</taxon>
        <taxon>Squamata</taxon>
        <taxon>Bifurcata</taxon>
        <taxon>Gekkota</taxon>
        <taxon>Sphaerodactylidae</taxon>
        <taxon>Sphaerodactylus</taxon>
    </lineage>
</organism>
<protein>
    <submittedName>
        <fullName evidence="1">Integrator complex subunit 3</fullName>
    </submittedName>
</protein>
<evidence type="ECO:0000313" key="2">
    <source>
        <dbReference type="Proteomes" id="UP000827872"/>
    </source>
</evidence>
<proteinExistence type="predicted"/>
<dbReference type="Proteomes" id="UP000827872">
    <property type="component" value="Linkage Group LG01"/>
</dbReference>
<keyword evidence="2" id="KW-1185">Reference proteome</keyword>
<gene>
    <name evidence="1" type="primary">INTS3_4</name>
    <name evidence="1" type="ORF">K3G42_003775</name>
</gene>
<sequence length="207" mass="23097">MVKMVLSRPCHPDDQFTTSILRHWCIKHDDLLAEHIKSLLIKNNSLPRKRQSLRSSSSKLAQLTLEQILEHLDNLRLNLTNTKQNFFSQTPILQALQHVQASCDEAHKMKCASKEGVGNSRTRAEVLLAGFSDLFSLAEEYEDSSSKPPKSRRKATISSPRSRKNAAQPANNEEESASSSASEEEDTKPKPTKRKRKGSSAVGSDSD</sequence>
<name>A0ACB8G743_9SAUR</name>
<dbReference type="EMBL" id="CM037614">
    <property type="protein sequence ID" value="KAH8015428.1"/>
    <property type="molecule type" value="Genomic_DNA"/>
</dbReference>
<reference evidence="1" key="1">
    <citation type="submission" date="2021-08" db="EMBL/GenBank/DDBJ databases">
        <title>The first chromosome-level gecko genome reveals the dynamic sex chromosomes of Neotropical dwarf geckos (Sphaerodactylidae: Sphaerodactylus).</title>
        <authorList>
            <person name="Pinto B.J."/>
            <person name="Keating S.E."/>
            <person name="Gamble T."/>
        </authorList>
    </citation>
    <scope>NUCLEOTIDE SEQUENCE</scope>
    <source>
        <strain evidence="1">TG3544</strain>
    </source>
</reference>